<dbReference type="InterPro" id="IPR000792">
    <property type="entry name" value="Tscrpt_reg_LuxR_C"/>
</dbReference>
<dbReference type="Pfam" id="PF00196">
    <property type="entry name" value="GerE"/>
    <property type="match status" value="1"/>
</dbReference>
<dbReference type="InterPro" id="IPR036388">
    <property type="entry name" value="WH-like_DNA-bd_sf"/>
</dbReference>
<reference evidence="4 5" key="1">
    <citation type="submission" date="2023-07" db="EMBL/GenBank/DDBJ databases">
        <title>Sequencing the genomes of 1000 actinobacteria strains.</title>
        <authorList>
            <person name="Klenk H.-P."/>
        </authorList>
    </citation>
    <scope>NUCLEOTIDE SEQUENCE [LARGE SCALE GENOMIC DNA]</scope>
    <source>
        <strain evidence="4 5">DSM 46740</strain>
    </source>
</reference>
<dbReference type="PROSITE" id="PS00622">
    <property type="entry name" value="HTH_LUXR_1"/>
    <property type="match status" value="1"/>
</dbReference>
<dbReference type="GO" id="GO:0003677">
    <property type="term" value="F:DNA binding"/>
    <property type="evidence" value="ECO:0007669"/>
    <property type="project" value="UniProtKB-KW"/>
</dbReference>
<evidence type="ECO:0000256" key="2">
    <source>
        <dbReference type="ARBA" id="ARBA00022840"/>
    </source>
</evidence>
<evidence type="ECO:0000313" key="4">
    <source>
        <dbReference type="EMBL" id="MDP9845761.1"/>
    </source>
</evidence>
<dbReference type="SMART" id="SM00421">
    <property type="entry name" value="HTH_LUXR"/>
    <property type="match status" value="1"/>
</dbReference>
<dbReference type="PANTHER" id="PTHR16305">
    <property type="entry name" value="TESTICULAR SOLUBLE ADENYLYL CYCLASE"/>
    <property type="match status" value="1"/>
</dbReference>
<keyword evidence="5" id="KW-1185">Reference proteome</keyword>
<sequence>MAPAQADVLRDTLHLKAFSGQPDTALIARAAVNALRAIADTAEGKRLVVAIDDEQWLDEDTRRLLGMAVAWLPDIPVTWIVSARSEQAEDGLGQVLAHEIGADLVRLDLAGLDEASIVSVITDRFAGRWSSRLLRHIIRLANGNPYVALELARETMTVADRDAAIAHLPRSLTGSLRARLNRLAPTTMAVIQIAALDTRPTRQLLRAVAGEHVDDAVDEALASDVLESSPPNPVLRFTHPLLREVTRATLSGPVRRRLHRALAAAVAVEDLDEAAGHLAAGAEEPDETLAATVSAAAERMLSQGAPGRAVILAEAAVALTPDANGLPAWRRRLLELDCLMAASEWDRCRVLAEQWVADVPDRLRGELTARRGWIETDVETAARLLATALTEFENDPARAARVGTELAQRVGVLLLRLTEAKTVARKAVRQARRAESPAVLRGALATEGFLAALAGRPDAGRLLRNAISVAGLESMPFPYRSPESRLAMWHMWRGELGPARELHHAVLEAGERRGSEESCNGSRLHLAEVEWRAGRWAEAARHAASVERYGRETGYRQTGGGAYVVSLVAAGRGEIEKARRLAGEGLRISERQGDLIFAAQCRCVLGQLELSVDDPAAAITWLAPLVPLLKEHGFGEPGAFPYIPDLIESYARVGRTDEARECLKWLRKAADRLHHPWAGLTGGRAEAVLHLALRDSAAAVQAVTGSVLEARERKLPLELGRSLLVLGTAQRRARRRRDAAQTLDEATAVLDQLGASCWAALARAQRARLAHSSEAVLTPSEQRVVELVSQGLTNTEIAAIMLISVKTVEANLTRVYRKLGVRGRVELAKRMTG</sequence>
<dbReference type="InterPro" id="IPR016032">
    <property type="entry name" value="Sig_transdc_resp-reg_C-effctor"/>
</dbReference>
<evidence type="ECO:0000259" key="3">
    <source>
        <dbReference type="PROSITE" id="PS50043"/>
    </source>
</evidence>
<feature type="domain" description="HTH luxR-type" evidence="3">
    <location>
        <begin position="770"/>
        <end position="833"/>
    </location>
</feature>
<dbReference type="Gene3D" id="1.25.40.10">
    <property type="entry name" value="Tetratricopeptide repeat domain"/>
    <property type="match status" value="1"/>
</dbReference>
<dbReference type="Gene3D" id="1.10.10.10">
    <property type="entry name" value="Winged helix-like DNA-binding domain superfamily/Winged helix DNA-binding domain"/>
    <property type="match status" value="1"/>
</dbReference>
<dbReference type="PROSITE" id="PS50043">
    <property type="entry name" value="HTH_LUXR_2"/>
    <property type="match status" value="1"/>
</dbReference>
<protein>
    <submittedName>
        <fullName evidence="4">DNA-binding CsgD family transcriptional regulator</fullName>
    </submittedName>
</protein>
<comment type="caution">
    <text evidence="4">The sequence shown here is derived from an EMBL/GenBank/DDBJ whole genome shotgun (WGS) entry which is preliminary data.</text>
</comment>
<keyword evidence="2" id="KW-0067">ATP-binding</keyword>
<evidence type="ECO:0000256" key="1">
    <source>
        <dbReference type="ARBA" id="ARBA00022741"/>
    </source>
</evidence>
<dbReference type="SUPFAM" id="SSF48452">
    <property type="entry name" value="TPR-like"/>
    <property type="match status" value="1"/>
</dbReference>
<name>A0ABT9QG84_9ACTN</name>
<dbReference type="InterPro" id="IPR011990">
    <property type="entry name" value="TPR-like_helical_dom_sf"/>
</dbReference>
<proteinExistence type="predicted"/>
<dbReference type="CDD" id="cd06170">
    <property type="entry name" value="LuxR_C_like"/>
    <property type="match status" value="1"/>
</dbReference>
<dbReference type="PRINTS" id="PR00038">
    <property type="entry name" value="HTHLUXR"/>
</dbReference>
<evidence type="ECO:0000313" key="5">
    <source>
        <dbReference type="Proteomes" id="UP001225356"/>
    </source>
</evidence>
<dbReference type="Proteomes" id="UP001225356">
    <property type="component" value="Unassembled WGS sequence"/>
</dbReference>
<accession>A0ABT9QG84</accession>
<dbReference type="PANTHER" id="PTHR16305:SF35">
    <property type="entry name" value="TRANSCRIPTIONAL ACTIVATOR DOMAIN"/>
    <property type="match status" value="1"/>
</dbReference>
<keyword evidence="4" id="KW-0238">DNA-binding</keyword>
<keyword evidence="1" id="KW-0547">Nucleotide-binding</keyword>
<organism evidence="4 5">
    <name type="scientific">Streptosporangium lutulentum</name>
    <dbReference type="NCBI Taxonomy" id="1461250"/>
    <lineage>
        <taxon>Bacteria</taxon>
        <taxon>Bacillati</taxon>
        <taxon>Actinomycetota</taxon>
        <taxon>Actinomycetes</taxon>
        <taxon>Streptosporangiales</taxon>
        <taxon>Streptosporangiaceae</taxon>
        <taxon>Streptosporangium</taxon>
    </lineage>
</organism>
<dbReference type="SUPFAM" id="SSF46894">
    <property type="entry name" value="C-terminal effector domain of the bipartite response regulators"/>
    <property type="match status" value="1"/>
</dbReference>
<dbReference type="EMBL" id="JAUSQU010000001">
    <property type="protein sequence ID" value="MDP9845761.1"/>
    <property type="molecule type" value="Genomic_DNA"/>
</dbReference>
<gene>
    <name evidence="4" type="ORF">J2853_004972</name>
</gene>